<evidence type="ECO:0000313" key="1">
    <source>
        <dbReference type="EMBL" id="TQR98802.1"/>
    </source>
</evidence>
<dbReference type="RefSeq" id="WP_142612930.1">
    <property type="nucleotide sequence ID" value="NZ_VIJZ01000004.1"/>
</dbReference>
<dbReference type="InterPro" id="IPR044548">
    <property type="entry name" value="AF0060_NTP-PPase_MazG-like"/>
</dbReference>
<protein>
    <recommendedName>
        <fullName evidence="3">NTP pyrophosphohydrolase MazG putative catalytic core domain-containing protein</fullName>
    </recommendedName>
</protein>
<comment type="caution">
    <text evidence="1">The sequence shown here is derived from an EMBL/GenBank/DDBJ whole genome shotgun (WGS) entry which is preliminary data.</text>
</comment>
<proteinExistence type="predicted"/>
<evidence type="ECO:0008006" key="3">
    <source>
        <dbReference type="Google" id="ProtNLM"/>
    </source>
</evidence>
<dbReference type="EMBL" id="VIJZ01000004">
    <property type="protein sequence ID" value="TQR98802.1"/>
    <property type="molecule type" value="Genomic_DNA"/>
</dbReference>
<dbReference type="CDD" id="cd11533">
    <property type="entry name" value="NTP-PPase_Af0060_like"/>
    <property type="match status" value="1"/>
</dbReference>
<dbReference type="Proteomes" id="UP000319219">
    <property type="component" value="Unassembled WGS sequence"/>
</dbReference>
<name>A0ABY3B4K2_9BACL</name>
<dbReference type="SUPFAM" id="SSF101386">
    <property type="entry name" value="all-alpha NTP pyrophosphatases"/>
    <property type="match status" value="1"/>
</dbReference>
<gene>
    <name evidence="1" type="ORF">FKV70_11535</name>
</gene>
<evidence type="ECO:0000313" key="2">
    <source>
        <dbReference type="Proteomes" id="UP000319219"/>
    </source>
</evidence>
<accession>A0ABY3B4K2</accession>
<organism evidence="1 2">
    <name type="scientific">Paenibacillus ottowii</name>
    <dbReference type="NCBI Taxonomy" id="2315729"/>
    <lineage>
        <taxon>Bacteria</taxon>
        <taxon>Bacillati</taxon>
        <taxon>Bacillota</taxon>
        <taxon>Bacilli</taxon>
        <taxon>Bacillales</taxon>
        <taxon>Paenibacillaceae</taxon>
        <taxon>Paenibacillus</taxon>
    </lineage>
</organism>
<keyword evidence="2" id="KW-1185">Reference proteome</keyword>
<reference evidence="1 2" key="1">
    <citation type="submission" date="2019-07" db="EMBL/GenBank/DDBJ databases">
        <title>Paenibacillus ottowii sp. nov. isolated from a fermentation system processing bovine manure.</title>
        <authorList>
            <person name="Velazquez L.F."/>
            <person name="Rajbanshi S."/>
            <person name="Guan S."/>
            <person name="Hinchee M."/>
            <person name="Welsh A."/>
        </authorList>
    </citation>
    <scope>NUCLEOTIDE SEQUENCE [LARGE SCALE GENOMIC DNA]</scope>
    <source>
        <strain evidence="1 2">MS2379</strain>
    </source>
</reference>
<sequence length="97" mass="11149">MDQILKKIQYLSSQEKKTLEQMVLKLSEEVGETSQAMLSYMNANGSEYKQLNISDVKEECADVILVALSLFYKLSSDEEELQQFLSKKVSKWESVMT</sequence>
<dbReference type="Gene3D" id="1.10.287.1080">
    <property type="entry name" value="MazG-like"/>
    <property type="match status" value="1"/>
</dbReference>